<organism evidence="1 2">
    <name type="scientific">Pleurodeles waltl</name>
    <name type="common">Iberian ribbed newt</name>
    <dbReference type="NCBI Taxonomy" id="8319"/>
    <lineage>
        <taxon>Eukaryota</taxon>
        <taxon>Metazoa</taxon>
        <taxon>Chordata</taxon>
        <taxon>Craniata</taxon>
        <taxon>Vertebrata</taxon>
        <taxon>Euteleostomi</taxon>
        <taxon>Amphibia</taxon>
        <taxon>Batrachia</taxon>
        <taxon>Caudata</taxon>
        <taxon>Salamandroidea</taxon>
        <taxon>Salamandridae</taxon>
        <taxon>Pleurodelinae</taxon>
        <taxon>Pleurodeles</taxon>
    </lineage>
</organism>
<accession>A0AAV7MHJ1</accession>
<proteinExistence type="predicted"/>
<comment type="caution">
    <text evidence="1">The sequence shown here is derived from an EMBL/GenBank/DDBJ whole genome shotgun (WGS) entry which is preliminary data.</text>
</comment>
<protein>
    <submittedName>
        <fullName evidence="1">Uncharacterized protein</fullName>
    </submittedName>
</protein>
<gene>
    <name evidence="1" type="ORF">NDU88_006471</name>
</gene>
<evidence type="ECO:0000313" key="1">
    <source>
        <dbReference type="EMBL" id="KAJ1101403.1"/>
    </source>
</evidence>
<evidence type="ECO:0000313" key="2">
    <source>
        <dbReference type="Proteomes" id="UP001066276"/>
    </source>
</evidence>
<name>A0AAV7MHJ1_PLEWA</name>
<reference evidence="1" key="1">
    <citation type="journal article" date="2022" name="bioRxiv">
        <title>Sequencing and chromosome-scale assembly of the giantPleurodeles waltlgenome.</title>
        <authorList>
            <person name="Brown T."/>
            <person name="Elewa A."/>
            <person name="Iarovenko S."/>
            <person name="Subramanian E."/>
            <person name="Araus A.J."/>
            <person name="Petzold A."/>
            <person name="Susuki M."/>
            <person name="Suzuki K.-i.T."/>
            <person name="Hayashi T."/>
            <person name="Toyoda A."/>
            <person name="Oliveira C."/>
            <person name="Osipova E."/>
            <person name="Leigh N.D."/>
            <person name="Simon A."/>
            <person name="Yun M.H."/>
        </authorList>
    </citation>
    <scope>NUCLEOTIDE SEQUENCE</scope>
    <source>
        <strain evidence="1">20211129_DDA</strain>
        <tissue evidence="1">Liver</tissue>
    </source>
</reference>
<dbReference type="AlphaFoldDB" id="A0AAV7MHJ1"/>
<dbReference type="Proteomes" id="UP001066276">
    <property type="component" value="Chromosome 10"/>
</dbReference>
<sequence length="98" mass="10800">MLGATSSHTDPIKHLENTLAKHTSMFDTILQAIQDSETAMEAHLGDIQVETGLMHADHAKLEEQVDEAESLLASLTPSMKNVLEQLRALQEEVPVLRV</sequence>
<dbReference type="EMBL" id="JANPWB010000014">
    <property type="protein sequence ID" value="KAJ1101403.1"/>
    <property type="molecule type" value="Genomic_DNA"/>
</dbReference>
<keyword evidence="2" id="KW-1185">Reference proteome</keyword>